<proteinExistence type="inferred from homology"/>
<evidence type="ECO:0000256" key="1">
    <source>
        <dbReference type="ARBA" id="ARBA00009437"/>
    </source>
</evidence>
<evidence type="ECO:0000313" key="7">
    <source>
        <dbReference type="EMBL" id="MDI5971229.1"/>
    </source>
</evidence>
<evidence type="ECO:0000256" key="3">
    <source>
        <dbReference type="ARBA" id="ARBA00023125"/>
    </source>
</evidence>
<dbReference type="GO" id="GO:0003677">
    <property type="term" value="F:DNA binding"/>
    <property type="evidence" value="ECO:0007669"/>
    <property type="project" value="UniProtKB-KW"/>
</dbReference>
<dbReference type="PRINTS" id="PR00039">
    <property type="entry name" value="HTHLYSR"/>
</dbReference>
<dbReference type="PROSITE" id="PS50931">
    <property type="entry name" value="HTH_LYSR"/>
    <property type="match status" value="1"/>
</dbReference>
<dbReference type="PANTHER" id="PTHR30346:SF29">
    <property type="entry name" value="LYSR SUBSTRATE-BINDING"/>
    <property type="match status" value="1"/>
</dbReference>
<keyword evidence="2" id="KW-0805">Transcription regulation</keyword>
<protein>
    <submittedName>
        <fullName evidence="7">LysR family transcriptional regulator</fullName>
    </submittedName>
</protein>
<evidence type="ECO:0000256" key="2">
    <source>
        <dbReference type="ARBA" id="ARBA00023015"/>
    </source>
</evidence>
<dbReference type="SUPFAM" id="SSF46785">
    <property type="entry name" value="Winged helix' DNA-binding domain"/>
    <property type="match status" value="1"/>
</dbReference>
<keyword evidence="3" id="KW-0238">DNA-binding</keyword>
<dbReference type="AlphaFoldDB" id="A0AA90H0V5"/>
<evidence type="ECO:0000313" key="8">
    <source>
        <dbReference type="Proteomes" id="UP001156398"/>
    </source>
</evidence>
<evidence type="ECO:0000256" key="4">
    <source>
        <dbReference type="ARBA" id="ARBA00023163"/>
    </source>
</evidence>
<sequence length="302" mass="31762">MLDTQQLAVLVGVARTGSYTAAARSLGYTQPAVSYRMRSLERAVGLPLVVRAGRGIRLTAAGTRLAEYAETLLAELRDIENELSVGAVRSGATVRVAADVGACVSLLPQAVARLRHLWPDVEVVIDRADAAEAYDALYSGDADLALVGPEPGAERWPGPAEDLVLLPLLTGRQHVLLPAGHALAGRHILDLADLAGEDWVLDRGRVAFLTVCRQAGFEPRIAATTDDPATAEGLVAHGVGVALAHGTGLSPPAGPRVVARPLLGWPSRGVHAVLRRRSMRLPAVAALLDEVRTAAEQCPPDV</sequence>
<reference evidence="7 8" key="1">
    <citation type="submission" date="2023-05" db="EMBL/GenBank/DDBJ databases">
        <title>Streptantibioticus silvisoli sp. nov., acidotolerant actinomycetes 1 from pine litter.</title>
        <authorList>
            <person name="Swiecimska M."/>
            <person name="Golinska P."/>
            <person name="Sangal V."/>
            <person name="Wachnowicz B."/>
            <person name="Goodfellow M."/>
        </authorList>
    </citation>
    <scope>NUCLEOTIDE SEQUENCE</scope>
    <source>
        <strain evidence="7">SL13</strain>
        <strain evidence="6 8">SL54</strain>
    </source>
</reference>
<comment type="similarity">
    <text evidence="1">Belongs to the LysR transcriptional regulatory family.</text>
</comment>
<dbReference type="Pfam" id="PF03466">
    <property type="entry name" value="LysR_substrate"/>
    <property type="match status" value="1"/>
</dbReference>
<dbReference type="InterPro" id="IPR000847">
    <property type="entry name" value="LysR_HTH_N"/>
</dbReference>
<name>A0AA90H0V5_9ACTN</name>
<dbReference type="EMBL" id="JABXJJ020000021">
    <property type="protein sequence ID" value="MDI5971229.1"/>
    <property type="molecule type" value="Genomic_DNA"/>
</dbReference>
<dbReference type="GO" id="GO:0003700">
    <property type="term" value="F:DNA-binding transcription factor activity"/>
    <property type="evidence" value="ECO:0007669"/>
    <property type="project" value="InterPro"/>
</dbReference>
<dbReference type="Gene3D" id="1.10.10.10">
    <property type="entry name" value="Winged helix-like DNA-binding domain superfamily/Winged helix DNA-binding domain"/>
    <property type="match status" value="1"/>
</dbReference>
<dbReference type="SUPFAM" id="SSF53850">
    <property type="entry name" value="Periplasmic binding protein-like II"/>
    <property type="match status" value="1"/>
</dbReference>
<comment type="caution">
    <text evidence="7">The sequence shown here is derived from an EMBL/GenBank/DDBJ whole genome shotgun (WGS) entry which is preliminary data.</text>
</comment>
<gene>
    <name evidence="6" type="ORF">POF43_031815</name>
    <name evidence="7" type="ORF">POF50_018080</name>
</gene>
<dbReference type="Gene3D" id="3.40.190.10">
    <property type="entry name" value="Periplasmic binding protein-like II"/>
    <property type="match status" value="2"/>
</dbReference>
<dbReference type="Pfam" id="PF00126">
    <property type="entry name" value="HTH_1"/>
    <property type="match status" value="1"/>
</dbReference>
<dbReference type="InterPro" id="IPR005119">
    <property type="entry name" value="LysR_subst-bd"/>
</dbReference>
<dbReference type="InterPro" id="IPR036388">
    <property type="entry name" value="WH-like_DNA-bd_sf"/>
</dbReference>
<keyword evidence="8" id="KW-1185">Reference proteome</keyword>
<feature type="domain" description="HTH lysR-type" evidence="5">
    <location>
        <begin position="2"/>
        <end position="59"/>
    </location>
</feature>
<organism evidence="7">
    <name type="scientific">Streptantibioticus silvisoli</name>
    <dbReference type="NCBI Taxonomy" id="2705255"/>
    <lineage>
        <taxon>Bacteria</taxon>
        <taxon>Bacillati</taxon>
        <taxon>Actinomycetota</taxon>
        <taxon>Actinomycetes</taxon>
        <taxon>Kitasatosporales</taxon>
        <taxon>Streptomycetaceae</taxon>
        <taxon>Streptantibioticus</taxon>
    </lineage>
</organism>
<dbReference type="GO" id="GO:0032993">
    <property type="term" value="C:protein-DNA complex"/>
    <property type="evidence" value="ECO:0007669"/>
    <property type="project" value="TreeGrafter"/>
</dbReference>
<accession>A0AA90H0V5</accession>
<evidence type="ECO:0000313" key="6">
    <source>
        <dbReference type="EMBL" id="MDI5967259.1"/>
    </source>
</evidence>
<dbReference type="RefSeq" id="WP_271318289.1">
    <property type="nucleotide sequence ID" value="NZ_JAAGKO020000079.1"/>
</dbReference>
<dbReference type="FunFam" id="1.10.10.10:FF:000001">
    <property type="entry name" value="LysR family transcriptional regulator"/>
    <property type="match status" value="1"/>
</dbReference>
<dbReference type="InterPro" id="IPR036390">
    <property type="entry name" value="WH_DNA-bd_sf"/>
</dbReference>
<evidence type="ECO:0000259" key="5">
    <source>
        <dbReference type="PROSITE" id="PS50931"/>
    </source>
</evidence>
<dbReference type="EMBL" id="JAAGKO020000079">
    <property type="protein sequence ID" value="MDI5967259.1"/>
    <property type="molecule type" value="Genomic_DNA"/>
</dbReference>
<keyword evidence="4" id="KW-0804">Transcription</keyword>
<dbReference type="Proteomes" id="UP001156398">
    <property type="component" value="Unassembled WGS sequence"/>
</dbReference>
<dbReference type="PANTHER" id="PTHR30346">
    <property type="entry name" value="TRANSCRIPTIONAL DUAL REGULATOR HCAR-RELATED"/>
    <property type="match status" value="1"/>
</dbReference>